<dbReference type="RefSeq" id="WP_176964561.1">
    <property type="nucleotide sequence ID" value="NZ_CP058215.1"/>
</dbReference>
<dbReference type="KEGG" id="mzi:HWN40_04095"/>
<dbReference type="OrthoDB" id="382051at2157"/>
<evidence type="ECO:0000313" key="2">
    <source>
        <dbReference type="EMBL" id="QLC49498.1"/>
    </source>
</evidence>
<dbReference type="GeneID" id="55820828"/>
<dbReference type="SUPFAM" id="SSF46785">
    <property type="entry name" value="Winged helix' DNA-binding domain"/>
    <property type="match status" value="1"/>
</dbReference>
<dbReference type="InterPro" id="IPR016490">
    <property type="entry name" value="Tscrpt_reg_HTH_AF0396-typ3"/>
</dbReference>
<dbReference type="InterPro" id="IPR036390">
    <property type="entry name" value="WH_DNA-bd_sf"/>
</dbReference>
<evidence type="ECO:0000313" key="3">
    <source>
        <dbReference type="Proteomes" id="UP000509594"/>
    </source>
</evidence>
<protein>
    <submittedName>
        <fullName evidence="2">DUF1724 domain-containing protein</fullName>
    </submittedName>
</protein>
<feature type="domain" description="Methanogenesis regulatory protein FilR1 middle" evidence="1">
    <location>
        <begin position="109"/>
        <end position="237"/>
    </location>
</feature>
<dbReference type="EMBL" id="CP058215">
    <property type="protein sequence ID" value="QLC49498.1"/>
    <property type="molecule type" value="Genomic_DNA"/>
</dbReference>
<name>A0A7D5E776_9EURY</name>
<evidence type="ECO:0000259" key="1">
    <source>
        <dbReference type="Pfam" id="PF08350"/>
    </source>
</evidence>
<accession>A0A7D5E776</accession>
<dbReference type="Pfam" id="PF08350">
    <property type="entry name" value="FilR1_middle"/>
    <property type="match status" value="1"/>
</dbReference>
<dbReference type="PIRSF" id="PIRSF006692">
    <property type="entry name" value="TF_HTH_AF0396_prd"/>
    <property type="match status" value="1"/>
</dbReference>
<proteinExistence type="predicted"/>
<dbReference type="Proteomes" id="UP000509594">
    <property type="component" value="Chromosome"/>
</dbReference>
<keyword evidence="3" id="KW-1185">Reference proteome</keyword>
<gene>
    <name evidence="2" type="ORF">HWN40_04095</name>
</gene>
<organism evidence="2 3">
    <name type="scientific">Methanolobus zinderi</name>
    <dbReference type="NCBI Taxonomy" id="536044"/>
    <lineage>
        <taxon>Archaea</taxon>
        <taxon>Methanobacteriati</taxon>
        <taxon>Methanobacteriota</taxon>
        <taxon>Stenosarchaea group</taxon>
        <taxon>Methanomicrobia</taxon>
        <taxon>Methanosarcinales</taxon>
        <taxon>Methanosarcinaceae</taxon>
        <taxon>Methanolobus</taxon>
    </lineage>
</organism>
<reference evidence="2 3" key="1">
    <citation type="submission" date="2020-06" db="EMBL/GenBank/DDBJ databases">
        <title>Methanolobus halotolerans sp. nov., isolated from a saline lake Tus in Siberia.</title>
        <authorList>
            <person name="Shen Y."/>
            <person name="Chen S.-C."/>
            <person name="Lai M.-C."/>
            <person name="Huang H.-H."/>
            <person name="Chiu H.-H."/>
            <person name="Tang S.-L."/>
            <person name="Rogozin D.Y."/>
            <person name="Degermendzhy A.G."/>
        </authorList>
    </citation>
    <scope>NUCLEOTIDE SEQUENCE [LARGE SCALE GENOMIC DNA]</scope>
    <source>
        <strain evidence="2 3">DSM 21339</strain>
    </source>
</reference>
<sequence>MKDILLLLRNGKRDIWDILATFDVNRQALFPQIRMMEEWNLISVSEGSCQLTVMGRMISEKMIPLINTLELLSAMGKYNMDFIPSHLLTKMSDIGPCTVFNPSPLEICEANKEFQTSSVESKSVMGMTTFLFPNFRDIFSEYMERDISVSVIITGELFNKLKKERSGDLKWLLGYSNMEMYRYDNNIDLISFTLNDYGIMLRLLSNSDQIKYDYKHILLQSPGALSWGRELFDYYRNKSVLITDI</sequence>
<dbReference type="AlphaFoldDB" id="A0A7D5E776"/>
<dbReference type="InterPro" id="IPR013561">
    <property type="entry name" value="FilR1_middle_dom"/>
</dbReference>